<protein>
    <submittedName>
        <fullName evidence="2">Uncharacterized protein</fullName>
    </submittedName>
</protein>
<dbReference type="EMBL" id="MLJW01004231">
    <property type="protein sequence ID" value="OIQ70388.1"/>
    <property type="molecule type" value="Genomic_DNA"/>
</dbReference>
<organism evidence="2">
    <name type="scientific">mine drainage metagenome</name>
    <dbReference type="NCBI Taxonomy" id="410659"/>
    <lineage>
        <taxon>unclassified sequences</taxon>
        <taxon>metagenomes</taxon>
        <taxon>ecological metagenomes</taxon>
    </lineage>
</organism>
<evidence type="ECO:0000256" key="1">
    <source>
        <dbReference type="SAM" id="MobiDB-lite"/>
    </source>
</evidence>
<reference evidence="2" key="1">
    <citation type="submission" date="2016-10" db="EMBL/GenBank/DDBJ databases">
        <title>Sequence of Gallionella enrichment culture.</title>
        <authorList>
            <person name="Poehlein A."/>
            <person name="Muehling M."/>
            <person name="Daniel R."/>
        </authorList>
    </citation>
    <scope>NUCLEOTIDE SEQUENCE</scope>
</reference>
<gene>
    <name evidence="2" type="ORF">GALL_480000</name>
</gene>
<evidence type="ECO:0000313" key="2">
    <source>
        <dbReference type="EMBL" id="OIQ70388.1"/>
    </source>
</evidence>
<feature type="compositionally biased region" description="Basic residues" evidence="1">
    <location>
        <begin position="12"/>
        <end position="25"/>
    </location>
</feature>
<comment type="caution">
    <text evidence="2">The sequence shown here is derived from an EMBL/GenBank/DDBJ whole genome shotgun (WGS) entry which is preliminary data.</text>
</comment>
<sequence>MQRRREQVGQRFGHRHARRRRRVAERQRRAFAHRHRLAARAGEVGQRDRAIGHRHLPWADHGVAVRQPADGAVADADQKALAGHAGVAQHGGRGPVELDAGQIDVGQLDALAAHVAHHARRLAQQHAQRHVDRLLGQQRVVDAQLRLGAGLADDRVGAALARADRGERIERLGRDRQHVALLAFVAPDLARAHAAFLDRHVAQLEARPEPGAVDQLRKRVGQAAGADVVDGQDRVGRAQRAAGVDHFLRAALHFRVAALHRVEIEVLGVGAGGQARRRAAAQPDAHAGAAELHQQAAGAELDLVRVRVGDFADAAGQHDRLVVAPVATGRVLLEHAEHAAQIGTAELVVERRRADRPVEHDLQRAGGVAGFA</sequence>
<feature type="region of interest" description="Disordered" evidence="1">
    <location>
        <begin position="1"/>
        <end position="25"/>
    </location>
</feature>
<proteinExistence type="predicted"/>
<dbReference type="AlphaFoldDB" id="A0A1J5PS24"/>
<name>A0A1J5PS24_9ZZZZ</name>
<accession>A0A1J5PS24</accession>